<protein>
    <submittedName>
        <fullName evidence="2">Uncharacterized protein</fullName>
    </submittedName>
</protein>
<dbReference type="EMBL" id="HADX01009471">
    <property type="protein sequence ID" value="SBP31703.1"/>
    <property type="molecule type" value="Transcribed_RNA"/>
</dbReference>
<proteinExistence type="predicted"/>
<dbReference type="AlphaFoldDB" id="A0A1A7YND3"/>
<name>A0A1A7YND3_9TELE</name>
<feature type="transmembrane region" description="Helical" evidence="1">
    <location>
        <begin position="12"/>
        <end position="29"/>
    </location>
</feature>
<reference evidence="2" key="2">
    <citation type="submission" date="2016-06" db="EMBL/GenBank/DDBJ databases">
        <title>The genome of a short-lived fish provides insights into sex chromosome evolution and the genetic control of aging.</title>
        <authorList>
            <person name="Reichwald K."/>
            <person name="Felder M."/>
            <person name="Petzold A."/>
            <person name="Koch P."/>
            <person name="Groth M."/>
            <person name="Platzer M."/>
        </authorList>
    </citation>
    <scope>NUCLEOTIDE SEQUENCE</scope>
    <source>
        <tissue evidence="2">Brain</tissue>
    </source>
</reference>
<evidence type="ECO:0000313" key="2">
    <source>
        <dbReference type="EMBL" id="SBP31703.1"/>
    </source>
</evidence>
<feature type="non-terminal residue" evidence="2">
    <location>
        <position position="100"/>
    </location>
</feature>
<accession>A0A1A7YND3</accession>
<evidence type="ECO:0000256" key="1">
    <source>
        <dbReference type="SAM" id="Phobius"/>
    </source>
</evidence>
<gene>
    <name evidence="2" type="primary">OLA.11446</name>
</gene>
<sequence length="100" mass="11603">MFFTGVAAGGRFWCLFYLCSFIFISFTRLSSINPLCSRLVQHLHANLTHNPNQYYNNVIFKRNLKHKRLLLEEQNCSAHSGRQTTILLSCCCTGRFTSFF</sequence>
<keyword evidence="1" id="KW-1133">Transmembrane helix</keyword>
<organism evidence="2">
    <name type="scientific">Iconisemion striatum</name>
    <dbReference type="NCBI Taxonomy" id="60296"/>
    <lineage>
        <taxon>Eukaryota</taxon>
        <taxon>Metazoa</taxon>
        <taxon>Chordata</taxon>
        <taxon>Craniata</taxon>
        <taxon>Vertebrata</taxon>
        <taxon>Euteleostomi</taxon>
        <taxon>Actinopterygii</taxon>
        <taxon>Neopterygii</taxon>
        <taxon>Teleostei</taxon>
        <taxon>Neoteleostei</taxon>
        <taxon>Acanthomorphata</taxon>
        <taxon>Ovalentaria</taxon>
        <taxon>Atherinomorphae</taxon>
        <taxon>Cyprinodontiformes</taxon>
        <taxon>Nothobranchiidae</taxon>
        <taxon>Iconisemion</taxon>
    </lineage>
</organism>
<keyword evidence="1" id="KW-0472">Membrane</keyword>
<keyword evidence="1" id="KW-0812">Transmembrane</keyword>
<reference evidence="2" key="1">
    <citation type="submission" date="2016-05" db="EMBL/GenBank/DDBJ databases">
        <authorList>
            <person name="Lavstsen T."/>
            <person name="Jespersen J.S."/>
        </authorList>
    </citation>
    <scope>NUCLEOTIDE SEQUENCE</scope>
    <source>
        <tissue evidence="2">Brain</tissue>
    </source>
</reference>